<dbReference type="Gene3D" id="1.10.150.240">
    <property type="entry name" value="Putative phosphatase, domain 2"/>
    <property type="match status" value="1"/>
</dbReference>
<evidence type="ECO:0000313" key="2">
    <source>
        <dbReference type="Proteomes" id="UP000683507"/>
    </source>
</evidence>
<dbReference type="InterPro" id="IPR052550">
    <property type="entry name" value="Pyrimidine_5'-ntase_YjjG"/>
</dbReference>
<dbReference type="NCBIfam" id="TIGR01549">
    <property type="entry name" value="HAD-SF-IA-v1"/>
    <property type="match status" value="1"/>
</dbReference>
<dbReference type="Proteomes" id="UP000683507">
    <property type="component" value="Chromosome"/>
</dbReference>
<dbReference type="Gene3D" id="3.40.50.1000">
    <property type="entry name" value="HAD superfamily/HAD-like"/>
    <property type="match status" value="1"/>
</dbReference>
<name>A0A916NC88_9FLAO</name>
<dbReference type="InterPro" id="IPR011951">
    <property type="entry name" value="HAD-SF_hydro_IA_YjjG/PynA"/>
</dbReference>
<dbReference type="NCBIfam" id="TIGR02254">
    <property type="entry name" value="YjjG_YfnB"/>
    <property type="match status" value="1"/>
</dbReference>
<keyword evidence="2" id="KW-1185">Reference proteome</keyword>
<sequence>MNKSITHIFFDLDRTLWDFESNSHDELMAIWKRNGLHQKGISLPEEFIKVYKQINEECWEAYRKDEMTKDVLRSERFRRTLAYYGIDDSTLSEEIGIQYVSNSPQRTKLVDHSYELLDYLSNKYELHMITNGFEEVQHIKLANADLDKYFGEVITSEMAGVKKPAQKIFDLAIEKSGAAPASSVYVGDDLVVDVLGAINAGWHAIYYNPHRVTHNHSTLADVQCLSEIKAVL</sequence>
<dbReference type="InterPro" id="IPR023198">
    <property type="entry name" value="PGP-like_dom2"/>
</dbReference>
<proteinExistence type="predicted"/>
<dbReference type="KEGG" id="ptan:CRYO30217_01948"/>
<protein>
    <submittedName>
        <fullName evidence="1">Pyrimidine 5'-nucleotidase YjjG</fullName>
        <ecNumber evidence="1">3.1.3.5</ecNumber>
    </submittedName>
</protein>
<gene>
    <name evidence="1" type="primary">yjjG</name>
    <name evidence="1" type="ORF">CRYO30217_01948</name>
</gene>
<evidence type="ECO:0000313" key="1">
    <source>
        <dbReference type="EMBL" id="CAG5082551.1"/>
    </source>
</evidence>
<dbReference type="InterPro" id="IPR036412">
    <property type="entry name" value="HAD-like_sf"/>
</dbReference>
<dbReference type="EC" id="3.1.3.5" evidence="1"/>
<organism evidence="1 2">
    <name type="scientific">Parvicella tangerina</name>
    <dbReference type="NCBI Taxonomy" id="2829795"/>
    <lineage>
        <taxon>Bacteria</taxon>
        <taxon>Pseudomonadati</taxon>
        <taxon>Bacteroidota</taxon>
        <taxon>Flavobacteriia</taxon>
        <taxon>Flavobacteriales</taxon>
        <taxon>Parvicellaceae</taxon>
        <taxon>Parvicella</taxon>
    </lineage>
</organism>
<dbReference type="SUPFAM" id="SSF56784">
    <property type="entry name" value="HAD-like"/>
    <property type="match status" value="1"/>
</dbReference>
<dbReference type="RefSeq" id="WP_258542150.1">
    <property type="nucleotide sequence ID" value="NZ_OU015584.1"/>
</dbReference>
<dbReference type="InterPro" id="IPR023214">
    <property type="entry name" value="HAD_sf"/>
</dbReference>
<dbReference type="SFLD" id="SFLDG01129">
    <property type="entry name" value="C1.5:_HAD__Beta-PGM__Phosphata"/>
    <property type="match status" value="1"/>
</dbReference>
<dbReference type="PANTHER" id="PTHR47478">
    <property type="match status" value="1"/>
</dbReference>
<dbReference type="GO" id="GO:0008253">
    <property type="term" value="F:5'-nucleotidase activity"/>
    <property type="evidence" value="ECO:0007669"/>
    <property type="project" value="UniProtKB-EC"/>
</dbReference>
<dbReference type="InterPro" id="IPR006439">
    <property type="entry name" value="HAD-SF_hydro_IA"/>
</dbReference>
<dbReference type="PANTHER" id="PTHR47478:SF1">
    <property type="entry name" value="PYRIMIDINE 5'-NUCLEOTIDASE YJJG"/>
    <property type="match status" value="1"/>
</dbReference>
<dbReference type="EMBL" id="OU015584">
    <property type="protein sequence ID" value="CAG5082551.1"/>
    <property type="molecule type" value="Genomic_DNA"/>
</dbReference>
<accession>A0A916NC88</accession>
<dbReference type="Pfam" id="PF00702">
    <property type="entry name" value="Hydrolase"/>
    <property type="match status" value="1"/>
</dbReference>
<keyword evidence="1" id="KW-0378">Hydrolase</keyword>
<reference evidence="1" key="1">
    <citation type="submission" date="2021-04" db="EMBL/GenBank/DDBJ databases">
        <authorList>
            <person name="Rodrigo-Torres L."/>
            <person name="Arahal R. D."/>
            <person name="Lucena T."/>
        </authorList>
    </citation>
    <scope>NUCLEOTIDE SEQUENCE</scope>
    <source>
        <strain evidence="1">AS29M-1</strain>
    </source>
</reference>
<dbReference type="AlphaFoldDB" id="A0A916NC88"/>
<dbReference type="SFLD" id="SFLDS00003">
    <property type="entry name" value="Haloacid_Dehalogenase"/>
    <property type="match status" value="1"/>
</dbReference>